<dbReference type="NCBIfam" id="NF033788">
    <property type="entry name" value="HTH_metalloreg"/>
    <property type="match status" value="1"/>
</dbReference>
<dbReference type="GO" id="GO:0003677">
    <property type="term" value="F:DNA binding"/>
    <property type="evidence" value="ECO:0007669"/>
    <property type="project" value="UniProtKB-KW"/>
</dbReference>
<gene>
    <name evidence="6" type="primary">arsR</name>
    <name evidence="6" type="ORF">MAGMO_1932</name>
</gene>
<dbReference type="InterPro" id="IPR036388">
    <property type="entry name" value="WH-like_DNA-bd_sf"/>
</dbReference>
<dbReference type="Gene3D" id="1.10.10.10">
    <property type="entry name" value="Winged helix-like DNA-binding domain superfamily/Winged helix DNA-binding domain"/>
    <property type="match status" value="1"/>
</dbReference>
<dbReference type="SUPFAM" id="SSF46785">
    <property type="entry name" value="Winged helix' DNA-binding domain"/>
    <property type="match status" value="1"/>
</dbReference>
<accession>A0A1S7LGN5</accession>
<dbReference type="InterPro" id="IPR036390">
    <property type="entry name" value="WH_DNA-bd_sf"/>
</dbReference>
<sequence length="124" mass="13828">MKAIDLKALFKALGDETRVRCLVLMHLEGELCVCELGYALGEAQPKISKHLGVLRKLGIVLDRRENQWVYYSLHHNLPEWAGTIISGAAQAAEEMDLFKDDCKRLAAMPDRPARCSGEDSEKCG</sequence>
<evidence type="ECO:0000256" key="3">
    <source>
        <dbReference type="ARBA" id="ARBA00023125"/>
    </source>
</evidence>
<dbReference type="EMBL" id="LO017727">
    <property type="protein sequence ID" value="CRH06105.1"/>
    <property type="molecule type" value="Genomic_DNA"/>
</dbReference>
<evidence type="ECO:0000313" key="6">
    <source>
        <dbReference type="EMBL" id="CRH06105.1"/>
    </source>
</evidence>
<protein>
    <submittedName>
        <fullName evidence="6">DNA-binding transcriptional repressor</fullName>
    </submittedName>
</protein>
<reference evidence="6" key="1">
    <citation type="submission" date="2015-04" db="EMBL/GenBank/DDBJ databases">
        <authorList>
            <person name="Syromyatnikov M.Y."/>
            <person name="Popov V.N."/>
        </authorList>
    </citation>
    <scope>NUCLEOTIDE SEQUENCE</scope>
    <source>
        <strain evidence="6">MO-1</strain>
    </source>
</reference>
<evidence type="ECO:0000256" key="4">
    <source>
        <dbReference type="ARBA" id="ARBA00023163"/>
    </source>
</evidence>
<keyword evidence="3 6" id="KW-0238">DNA-binding</keyword>
<dbReference type="InterPro" id="IPR011991">
    <property type="entry name" value="ArsR-like_HTH"/>
</dbReference>
<keyword evidence="1" id="KW-0059">Arsenical resistance</keyword>
<dbReference type="Pfam" id="PF01022">
    <property type="entry name" value="HTH_5"/>
    <property type="match status" value="1"/>
</dbReference>
<dbReference type="PRINTS" id="PR00778">
    <property type="entry name" value="HTHARSR"/>
</dbReference>
<dbReference type="PANTHER" id="PTHR33154">
    <property type="entry name" value="TRANSCRIPTIONAL REGULATOR, ARSR FAMILY"/>
    <property type="match status" value="1"/>
</dbReference>
<name>A0A1S7LGN5_MAGMO</name>
<organism evidence="6">
    <name type="scientific">Magnetococcus massalia (strain MO-1)</name>
    <dbReference type="NCBI Taxonomy" id="451514"/>
    <lineage>
        <taxon>Bacteria</taxon>
        <taxon>Pseudomonadati</taxon>
        <taxon>Pseudomonadota</taxon>
        <taxon>Magnetococcia</taxon>
        <taxon>Magnetococcales</taxon>
        <taxon>Magnetococcaceae</taxon>
        <taxon>Magnetococcus</taxon>
    </lineage>
</organism>
<evidence type="ECO:0000256" key="1">
    <source>
        <dbReference type="ARBA" id="ARBA00022849"/>
    </source>
</evidence>
<keyword evidence="4" id="KW-0804">Transcription</keyword>
<evidence type="ECO:0000259" key="5">
    <source>
        <dbReference type="PROSITE" id="PS50987"/>
    </source>
</evidence>
<dbReference type="PROSITE" id="PS50987">
    <property type="entry name" value="HTH_ARSR_2"/>
    <property type="match status" value="1"/>
</dbReference>
<dbReference type="NCBIfam" id="NF007528">
    <property type="entry name" value="PRK10141.1"/>
    <property type="match status" value="1"/>
</dbReference>
<dbReference type="PANTHER" id="PTHR33154:SF18">
    <property type="entry name" value="ARSENICAL RESISTANCE OPERON REPRESSOR"/>
    <property type="match status" value="1"/>
</dbReference>
<dbReference type="InterPro" id="IPR001845">
    <property type="entry name" value="HTH_ArsR_DNA-bd_dom"/>
</dbReference>
<keyword evidence="2" id="KW-0805">Transcription regulation</keyword>
<dbReference type="AlphaFoldDB" id="A0A1S7LGN5"/>
<dbReference type="GO" id="GO:0003700">
    <property type="term" value="F:DNA-binding transcription factor activity"/>
    <property type="evidence" value="ECO:0007669"/>
    <property type="project" value="InterPro"/>
</dbReference>
<proteinExistence type="predicted"/>
<dbReference type="InterPro" id="IPR051081">
    <property type="entry name" value="HTH_MetalResp_TranReg"/>
</dbReference>
<dbReference type="CDD" id="cd00090">
    <property type="entry name" value="HTH_ARSR"/>
    <property type="match status" value="1"/>
</dbReference>
<dbReference type="SMART" id="SM00418">
    <property type="entry name" value="HTH_ARSR"/>
    <property type="match status" value="1"/>
</dbReference>
<feature type="domain" description="HTH arsR-type" evidence="5">
    <location>
        <begin position="1"/>
        <end position="96"/>
    </location>
</feature>
<dbReference type="GO" id="GO:0046685">
    <property type="term" value="P:response to arsenic-containing substance"/>
    <property type="evidence" value="ECO:0007669"/>
    <property type="project" value="UniProtKB-KW"/>
</dbReference>
<evidence type="ECO:0000256" key="2">
    <source>
        <dbReference type="ARBA" id="ARBA00023015"/>
    </source>
</evidence>